<dbReference type="Gene3D" id="3.40.640.10">
    <property type="entry name" value="Type I PLP-dependent aspartate aminotransferase-like (Major domain)"/>
    <property type="match status" value="1"/>
</dbReference>
<dbReference type="GO" id="GO:0000271">
    <property type="term" value="P:polysaccharide biosynthetic process"/>
    <property type="evidence" value="ECO:0007669"/>
    <property type="project" value="TreeGrafter"/>
</dbReference>
<dbReference type="EMBL" id="FQUF01000018">
    <property type="protein sequence ID" value="SHE87301.1"/>
    <property type="molecule type" value="Genomic_DNA"/>
</dbReference>
<evidence type="ECO:0000313" key="10">
    <source>
        <dbReference type="Proteomes" id="UP000184128"/>
    </source>
</evidence>
<comment type="similarity">
    <text evidence="5 8">Belongs to the DegT/DnrJ/EryC1 family.</text>
</comment>
<dbReference type="InterPro" id="IPR015422">
    <property type="entry name" value="PyrdxlP-dep_Trfase_small"/>
</dbReference>
<dbReference type="FunFam" id="3.40.640.10:FF:000090">
    <property type="entry name" value="Pyridoxal phosphate-dependent aminotransferase"/>
    <property type="match status" value="1"/>
</dbReference>
<dbReference type="GO" id="GO:0008483">
    <property type="term" value="F:transaminase activity"/>
    <property type="evidence" value="ECO:0007669"/>
    <property type="project" value="UniProtKB-KW"/>
</dbReference>
<dbReference type="Gene3D" id="3.90.1150.10">
    <property type="entry name" value="Aspartate Aminotransferase, domain 1"/>
    <property type="match status" value="1"/>
</dbReference>
<dbReference type="SUPFAM" id="SSF53383">
    <property type="entry name" value="PLP-dependent transferases"/>
    <property type="match status" value="1"/>
</dbReference>
<dbReference type="GO" id="GO:0030170">
    <property type="term" value="F:pyridoxal phosphate binding"/>
    <property type="evidence" value="ECO:0007669"/>
    <property type="project" value="TreeGrafter"/>
</dbReference>
<dbReference type="PANTHER" id="PTHR30244">
    <property type="entry name" value="TRANSAMINASE"/>
    <property type="match status" value="1"/>
</dbReference>
<sequence>MGRIFLSSPHMSDEGYEQQFIQEAFDTNWIAPLGENVNKFEEELAEMVKAGHATALSSGTAAIHLALKAVGVGEGDIVFCQSLTFSATANPIIYERAKPVFIDSEPGTWNMDPKLLEEAFEKYTPKAVLVVHLYGLSAKIDEIKAICEKHNVPLIEDAAESLGTIYKNQWTGTFGDYGIFSFNGNKIITTSGGGMLVSDNEEGIAKAKFWATQAREPERHYQHEDIGYNYRMSNVVAGIGRGQLKVLENRVQQKRHIFDTYKKGLADIEEISFIDEMDEERANFWLSTIIIDSNKITPNMIIDALEEENIESRPIWKPMHLQPVFSKYDSIGGEVSEALFEKGICLPSDSKMTDEDLERVIKIIKSFWS</sequence>
<feature type="active site" description="Proton acceptor" evidence="6">
    <location>
        <position position="186"/>
    </location>
</feature>
<evidence type="ECO:0000256" key="2">
    <source>
        <dbReference type="ARBA" id="ARBA00022576"/>
    </source>
</evidence>
<evidence type="ECO:0000256" key="4">
    <source>
        <dbReference type="ARBA" id="ARBA00022898"/>
    </source>
</evidence>
<dbReference type="CDD" id="cd00616">
    <property type="entry name" value="AHBA_syn"/>
    <property type="match status" value="1"/>
</dbReference>
<dbReference type="PIRSF" id="PIRSF000390">
    <property type="entry name" value="PLP_StrS"/>
    <property type="match status" value="1"/>
</dbReference>
<name>A0A1M4X1B7_9LACT</name>
<accession>A0A1M4X1B7</accession>
<feature type="modified residue" description="N6-(pyridoxal phosphate)lysine" evidence="7">
    <location>
        <position position="186"/>
    </location>
</feature>
<dbReference type="Proteomes" id="UP000184128">
    <property type="component" value="Unassembled WGS sequence"/>
</dbReference>
<dbReference type="InterPro" id="IPR015424">
    <property type="entry name" value="PyrdxlP-dep_Trfase"/>
</dbReference>
<evidence type="ECO:0000256" key="1">
    <source>
        <dbReference type="ARBA" id="ARBA00001933"/>
    </source>
</evidence>
<dbReference type="InterPro" id="IPR000653">
    <property type="entry name" value="DegT/StrS_aminotransferase"/>
</dbReference>
<evidence type="ECO:0000256" key="5">
    <source>
        <dbReference type="ARBA" id="ARBA00037999"/>
    </source>
</evidence>
<keyword evidence="10" id="KW-1185">Reference proteome</keyword>
<evidence type="ECO:0000256" key="8">
    <source>
        <dbReference type="RuleBase" id="RU004508"/>
    </source>
</evidence>
<dbReference type="InterPro" id="IPR015421">
    <property type="entry name" value="PyrdxlP-dep_Trfase_major"/>
</dbReference>
<keyword evidence="4 7" id="KW-0663">Pyridoxal phosphate</keyword>
<keyword evidence="3" id="KW-0808">Transferase</keyword>
<dbReference type="Pfam" id="PF01041">
    <property type="entry name" value="DegT_DnrJ_EryC1"/>
    <property type="match status" value="1"/>
</dbReference>
<comment type="cofactor">
    <cofactor evidence="1">
        <name>pyridoxal 5'-phosphate</name>
        <dbReference type="ChEBI" id="CHEBI:597326"/>
    </cofactor>
</comment>
<evidence type="ECO:0000256" key="3">
    <source>
        <dbReference type="ARBA" id="ARBA00022679"/>
    </source>
</evidence>
<proteinExistence type="inferred from homology"/>
<reference evidence="9 10" key="1">
    <citation type="submission" date="2016-11" db="EMBL/GenBank/DDBJ databases">
        <authorList>
            <person name="Jaros S."/>
            <person name="Januszkiewicz K."/>
            <person name="Wedrychowicz H."/>
        </authorList>
    </citation>
    <scope>NUCLEOTIDE SEQUENCE [LARGE SCALE GENOMIC DNA]</scope>
    <source>
        <strain evidence="9 10">DSM 15692</strain>
    </source>
</reference>
<dbReference type="OrthoDB" id="9810913at2"/>
<evidence type="ECO:0000313" key="9">
    <source>
        <dbReference type="EMBL" id="SHE87301.1"/>
    </source>
</evidence>
<dbReference type="PANTHER" id="PTHR30244:SF34">
    <property type="entry name" value="DTDP-4-AMINO-4,6-DIDEOXYGALACTOSE TRANSAMINASE"/>
    <property type="match status" value="1"/>
</dbReference>
<evidence type="ECO:0000256" key="6">
    <source>
        <dbReference type="PIRSR" id="PIRSR000390-1"/>
    </source>
</evidence>
<dbReference type="STRING" id="1121025.SAMN02745249_01332"/>
<keyword evidence="2" id="KW-0032">Aminotransferase</keyword>
<dbReference type="AlphaFoldDB" id="A0A1M4X1B7"/>
<evidence type="ECO:0000256" key="7">
    <source>
        <dbReference type="PIRSR" id="PIRSR000390-2"/>
    </source>
</evidence>
<protein>
    <submittedName>
        <fullName evidence="9">dTDP-4-amino-4,6-dideoxygalactose transaminase</fullName>
    </submittedName>
</protein>
<organism evidence="9 10">
    <name type="scientific">Atopostipes suicloacalis DSM 15692</name>
    <dbReference type="NCBI Taxonomy" id="1121025"/>
    <lineage>
        <taxon>Bacteria</taxon>
        <taxon>Bacillati</taxon>
        <taxon>Bacillota</taxon>
        <taxon>Bacilli</taxon>
        <taxon>Lactobacillales</taxon>
        <taxon>Carnobacteriaceae</taxon>
        <taxon>Atopostipes</taxon>
    </lineage>
</organism>
<gene>
    <name evidence="9" type="ORF">SAMN02745249_01332</name>
</gene>
<dbReference type="RefSeq" id="WP_073298043.1">
    <property type="nucleotide sequence ID" value="NZ_FQUF01000018.1"/>
</dbReference>